<name>Q96D99_HUMAN</name>
<protein>
    <submittedName>
        <fullName evidence="1">Uncharacterized protein</fullName>
    </submittedName>
</protein>
<evidence type="ECO:0000313" key="1">
    <source>
        <dbReference type="EMBL" id="AAH09724.1"/>
    </source>
</evidence>
<dbReference type="EMBL" id="BC009724">
    <property type="protein sequence ID" value="AAH09724.1"/>
    <property type="molecule type" value="mRNA"/>
</dbReference>
<dbReference type="AlphaFoldDB" id="Q96D99"/>
<proteinExistence type="evidence at transcript level"/>
<organism evidence="1">
    <name type="scientific">Homo sapiens</name>
    <name type="common">Human</name>
    <dbReference type="NCBI Taxonomy" id="9606"/>
    <lineage>
        <taxon>Eukaryota</taxon>
        <taxon>Metazoa</taxon>
        <taxon>Chordata</taxon>
        <taxon>Craniata</taxon>
        <taxon>Vertebrata</taxon>
        <taxon>Euteleostomi</taxon>
        <taxon>Mammalia</taxon>
        <taxon>Eutheria</taxon>
        <taxon>Euarchontoglires</taxon>
        <taxon>Primates</taxon>
        <taxon>Haplorrhini</taxon>
        <taxon>Catarrhini</taxon>
        <taxon>Hominidae</taxon>
        <taxon>Homo</taxon>
    </lineage>
</organism>
<accession>Q96D99</accession>
<reference evidence="1" key="1">
    <citation type="submission" date="2001-06" db="EMBL/GenBank/DDBJ databases">
        <authorList>
            <person name="Strausberg R."/>
        </authorList>
    </citation>
    <scope>NUCLEOTIDE SEQUENCE</scope>
    <source>
        <tissue evidence="1">Pancreas</tissue>
    </source>
</reference>
<feature type="non-terminal residue" evidence="1">
    <location>
        <position position="1"/>
    </location>
</feature>
<sequence length="31" mass="3310">KEQGTAGGKRHFTFQCKSCSFDLMGCTGARG</sequence>